<feature type="domain" description="BRCT" evidence="2">
    <location>
        <begin position="325"/>
        <end position="421"/>
    </location>
</feature>
<dbReference type="PANTHER" id="PTHR13561">
    <property type="entry name" value="DNA REPLICATION REGULATOR DPB11-RELATED"/>
    <property type="match status" value="1"/>
</dbReference>
<feature type="domain" description="BRCT" evidence="2">
    <location>
        <begin position="32"/>
        <end position="131"/>
    </location>
</feature>
<sequence length="920" mass="102705">MSHVALDWTVSKSICYPPSSCIISYYLFHQIQIEQLVTAMGGVLHTKASQDVNFVIVKNVLAAKYKSPSEVVALAATQGHGGGDHDADVVHIHLMFTMWALNILKKPIVTMSWLRQCWTEHRVVPQEAYRILPFSGLTICVTRIPADERKEMEKLIIDNGGSYSADLTKKCSHLISDISSFRFFFFHKSIHEILDSKYSPQGDKYMVARRWGYIHIVTHRWIDQSIVRRACLDEALFPVQLNSVSCNDVKRSQKERRCQELSNTNSQTVSPLMFGDVEATLSQNVSSSFSDATKVNNEGTDSAVILMKDEQKLDTCIIDDLESDDYDLYLSDCRISLVGFSEAELSKLLNMIIKGGGTRHMSLSEKLTHIIIGEPSDRQVFLEKKEVRHLAACGVINVVKATWLEECNKTKEALPISTRHLASELIFSKDSTCYATESSTAKVENFAAIPSVSASHHSDKFRAELFSEKRTKNNVNGSLSKIAINAEISNPCSAGKSLSQGIQKHGPYSRNLGTQIRGPSNTFKGKHFCFSSSFPQERRAEIIEWVMEGGGTMINDQSKMNANYMIECHGIVHAPVDCSQIVVSTHWIRSCLEDAHIQDVGSHIIYSPLRCHIPLSGFESLRFCVSQYEEKERLLLRNLCFTLGAKFTEKLTKKVTHLLCKFATGPKYEAACRWGIQSITFDWIKECIFQDMIISLDPFRPKPVSDEDLEAGLCTLSQYPTQSQTAQISGIPSQLVSESLESKKNTTKRAGFSYEGLCEKDVGICRKSLRLSECRTNTDAAKKNRIPENSLISNDKTVPDFADAIEYLLAQSPNIQDMKSPQQSGCGQGMFSSDHSIICKGNESSSSTFGVSKHWMNKTADVMASAASSHEKVNGNYAFSETQTDSQVVVYEDDLSGRQKIIDRVKSQSMNLTPDGSNQL</sequence>
<dbReference type="FunFam" id="3.40.50.10190:FF:000057">
    <property type="entry name" value="Transcription coactivator"/>
    <property type="match status" value="1"/>
</dbReference>
<dbReference type="InterPro" id="IPR036420">
    <property type="entry name" value="BRCT_dom_sf"/>
</dbReference>
<feature type="domain" description="BRCT" evidence="2">
    <location>
        <begin position="618"/>
        <end position="701"/>
    </location>
</feature>
<organism evidence="3 4">
    <name type="scientific">Zingiber officinale</name>
    <name type="common">Ginger</name>
    <name type="synonym">Amomum zingiber</name>
    <dbReference type="NCBI Taxonomy" id="94328"/>
    <lineage>
        <taxon>Eukaryota</taxon>
        <taxon>Viridiplantae</taxon>
        <taxon>Streptophyta</taxon>
        <taxon>Embryophyta</taxon>
        <taxon>Tracheophyta</taxon>
        <taxon>Spermatophyta</taxon>
        <taxon>Magnoliopsida</taxon>
        <taxon>Liliopsida</taxon>
        <taxon>Zingiberales</taxon>
        <taxon>Zingiberaceae</taxon>
        <taxon>Zingiber</taxon>
    </lineage>
</organism>
<accession>A0A8J5HGC9</accession>
<comment type="caution">
    <text evidence="3">The sequence shown here is derived from an EMBL/GenBank/DDBJ whole genome shotgun (WGS) entry which is preliminary data.</text>
</comment>
<dbReference type="GO" id="GO:0033314">
    <property type="term" value="P:mitotic DNA replication checkpoint signaling"/>
    <property type="evidence" value="ECO:0007669"/>
    <property type="project" value="TreeGrafter"/>
</dbReference>
<proteinExistence type="predicted"/>
<keyword evidence="4" id="KW-1185">Reference proteome</keyword>
<protein>
    <recommendedName>
        <fullName evidence="2">BRCT domain-containing protein</fullName>
    </recommendedName>
</protein>
<dbReference type="GO" id="GO:0007095">
    <property type="term" value="P:mitotic G2 DNA damage checkpoint signaling"/>
    <property type="evidence" value="ECO:0007669"/>
    <property type="project" value="TreeGrafter"/>
</dbReference>
<dbReference type="SUPFAM" id="SSF52113">
    <property type="entry name" value="BRCT domain"/>
    <property type="match status" value="5"/>
</dbReference>
<dbReference type="Pfam" id="PF12738">
    <property type="entry name" value="PTCB-BRCT"/>
    <property type="match status" value="1"/>
</dbReference>
<dbReference type="CDD" id="cd17731">
    <property type="entry name" value="BRCT_TopBP1_rpt2_like"/>
    <property type="match status" value="2"/>
</dbReference>
<dbReference type="PANTHER" id="PTHR13561:SF20">
    <property type="entry name" value="DNA TOPOISOMERASE 2-BINDING PROTEIN 1"/>
    <property type="match status" value="1"/>
</dbReference>
<feature type="domain" description="BRCT" evidence="2">
    <location>
        <begin position="134"/>
        <end position="239"/>
    </location>
</feature>
<dbReference type="GO" id="GO:0006270">
    <property type="term" value="P:DNA replication initiation"/>
    <property type="evidence" value="ECO:0007669"/>
    <property type="project" value="TreeGrafter"/>
</dbReference>
<dbReference type="InterPro" id="IPR001357">
    <property type="entry name" value="BRCT_dom"/>
</dbReference>
<dbReference type="AlphaFoldDB" id="A0A8J5HGC9"/>
<dbReference type="Proteomes" id="UP000734854">
    <property type="component" value="Unassembled WGS sequence"/>
</dbReference>
<dbReference type="FunFam" id="3.40.50.10190:FF:000052">
    <property type="entry name" value="Transcription coactivator"/>
    <property type="match status" value="1"/>
</dbReference>
<name>A0A8J5HGC9_ZINOF</name>
<dbReference type="Gene3D" id="3.40.50.10190">
    <property type="entry name" value="BRCT domain"/>
    <property type="match status" value="5"/>
</dbReference>
<evidence type="ECO:0000313" key="4">
    <source>
        <dbReference type="Proteomes" id="UP000734854"/>
    </source>
</evidence>
<evidence type="ECO:0000256" key="1">
    <source>
        <dbReference type="ARBA" id="ARBA00022737"/>
    </source>
</evidence>
<dbReference type="InterPro" id="IPR059215">
    <property type="entry name" value="BRCT2_TopBP1-like"/>
</dbReference>
<reference evidence="3 4" key="1">
    <citation type="submission" date="2020-08" db="EMBL/GenBank/DDBJ databases">
        <title>Plant Genome Project.</title>
        <authorList>
            <person name="Zhang R.-G."/>
        </authorList>
    </citation>
    <scope>NUCLEOTIDE SEQUENCE [LARGE SCALE GENOMIC DNA]</scope>
    <source>
        <tissue evidence="3">Rhizome</tissue>
    </source>
</reference>
<dbReference type="Pfam" id="PF16589">
    <property type="entry name" value="BRCT_2"/>
    <property type="match status" value="1"/>
</dbReference>
<dbReference type="Pfam" id="PF00533">
    <property type="entry name" value="BRCT"/>
    <property type="match status" value="2"/>
</dbReference>
<evidence type="ECO:0000313" key="3">
    <source>
        <dbReference type="EMBL" id="KAG6523797.1"/>
    </source>
</evidence>
<evidence type="ECO:0000259" key="2">
    <source>
        <dbReference type="PROSITE" id="PS50172"/>
    </source>
</evidence>
<dbReference type="SMART" id="SM00292">
    <property type="entry name" value="BRCT"/>
    <property type="match status" value="5"/>
</dbReference>
<gene>
    <name evidence="3" type="ORF">ZIOFF_013684</name>
</gene>
<dbReference type="EMBL" id="JACMSC010000004">
    <property type="protein sequence ID" value="KAG6523797.1"/>
    <property type="molecule type" value="Genomic_DNA"/>
</dbReference>
<dbReference type="PROSITE" id="PS50172">
    <property type="entry name" value="BRCT"/>
    <property type="match status" value="5"/>
</dbReference>
<keyword evidence="1" id="KW-0677">Repeat</keyword>
<feature type="domain" description="BRCT" evidence="2">
    <location>
        <begin position="518"/>
        <end position="605"/>
    </location>
</feature>